<organism evidence="2 3">
    <name type="scientific">Deefgea piscis</name>
    <dbReference type="NCBI Taxonomy" id="2739061"/>
    <lineage>
        <taxon>Bacteria</taxon>
        <taxon>Pseudomonadati</taxon>
        <taxon>Pseudomonadota</taxon>
        <taxon>Betaproteobacteria</taxon>
        <taxon>Neisseriales</taxon>
        <taxon>Chitinibacteraceae</taxon>
        <taxon>Deefgea</taxon>
    </lineage>
</organism>
<name>A0A6M8SQG1_9NEIS</name>
<dbReference type="Proteomes" id="UP000504844">
    <property type="component" value="Chromosome"/>
</dbReference>
<evidence type="ECO:0000313" key="2">
    <source>
        <dbReference type="EMBL" id="QKJ67445.1"/>
    </source>
</evidence>
<protein>
    <submittedName>
        <fullName evidence="2">SPFH domain-containing protein</fullName>
    </submittedName>
</protein>
<dbReference type="PANTHER" id="PTHR37826">
    <property type="entry name" value="FLOTILLIN BAND_7_5 DOMAIN PROTEIN"/>
    <property type="match status" value="1"/>
</dbReference>
<dbReference type="RefSeq" id="WP_173533947.1">
    <property type="nucleotide sequence ID" value="NZ_CP054143.1"/>
</dbReference>
<dbReference type="Pfam" id="PF13421">
    <property type="entry name" value="Band_7_1"/>
    <property type="match status" value="1"/>
</dbReference>
<dbReference type="CDD" id="cd03408">
    <property type="entry name" value="SPFH_like_u1"/>
    <property type="match status" value="1"/>
</dbReference>
<sequence length="356" mass="38672">MGLGSFIHNQFIDILQWNEDEDGVLAYRFPQANCEIQYGASLTVRESQMAVFLNEGQFADVFGPGRYTLTTRTLPVLTALKNWDKLFESPFKSDVYFMSTRLQLGRKWGTPQPITLRDADFGMIRMRAFGVYAYQIVDPAVFFSQISGTRDVYTRDDLELQLRNHVVSTMTQVLASSDVPFLDMASNQSLMAERIGAALRSQFAQYGLVLDTFTLENISLPDELQKALDNKISMQMIGDLGAFGQYQAAQSMVLAAQNDSGLAGLGVGLGAGVAAGQVMASAMNSALAPTTPPNRTAELADGANHAGAAISSPQMSAAQLQLQQLKSLLAQDLITVADYDAAKAAVLKKWIAGDEV</sequence>
<feature type="domain" description="SPFH" evidence="1">
    <location>
        <begin position="27"/>
        <end position="235"/>
    </location>
</feature>
<evidence type="ECO:0000259" key="1">
    <source>
        <dbReference type="Pfam" id="PF13421"/>
    </source>
</evidence>
<dbReference type="InterPro" id="IPR036013">
    <property type="entry name" value="Band_7/SPFH_dom_sf"/>
</dbReference>
<dbReference type="PANTHER" id="PTHR37826:SF2">
    <property type="entry name" value="ZINC-RIBBON DOMAIN-CONTAINING PROTEIN"/>
    <property type="match status" value="1"/>
</dbReference>
<dbReference type="EMBL" id="CP054143">
    <property type="protein sequence ID" value="QKJ67445.1"/>
    <property type="molecule type" value="Genomic_DNA"/>
</dbReference>
<proteinExistence type="predicted"/>
<reference evidence="2 3" key="1">
    <citation type="submission" date="2020-05" db="EMBL/GenBank/DDBJ databases">
        <title>Complete genome sequence of Deefgea sp. D17.</title>
        <authorList>
            <person name="Bae J.-W."/>
            <person name="Han J.E."/>
        </authorList>
    </citation>
    <scope>NUCLEOTIDE SEQUENCE [LARGE SCALE GENOMIC DNA]</scope>
    <source>
        <strain evidence="2 3">D17</strain>
    </source>
</reference>
<dbReference type="Gene3D" id="3.30.479.30">
    <property type="entry name" value="Band 7 domain"/>
    <property type="match status" value="1"/>
</dbReference>
<dbReference type="SUPFAM" id="SSF117892">
    <property type="entry name" value="Band 7/SPFH domain"/>
    <property type="match status" value="1"/>
</dbReference>
<dbReference type="KEGG" id="dee:HQN60_12435"/>
<evidence type="ECO:0000313" key="3">
    <source>
        <dbReference type="Proteomes" id="UP000504844"/>
    </source>
</evidence>
<dbReference type="AlphaFoldDB" id="A0A6M8SQG1"/>
<keyword evidence="3" id="KW-1185">Reference proteome</keyword>
<accession>A0A6M8SQG1</accession>
<gene>
    <name evidence="2" type="ORF">HQN60_12435</name>
</gene>
<dbReference type="InterPro" id="IPR033880">
    <property type="entry name" value="SPFH_YdjI"/>
</dbReference>